<dbReference type="Proteomes" id="UP001597063">
    <property type="component" value="Unassembled WGS sequence"/>
</dbReference>
<protein>
    <recommendedName>
        <fullName evidence="5">Nuclear transport factor 2 family protein</fullName>
    </recommendedName>
</protein>
<reference evidence="4" key="1">
    <citation type="journal article" date="2019" name="Int. J. Syst. Evol. Microbiol.">
        <title>The Global Catalogue of Microorganisms (GCM) 10K type strain sequencing project: providing services to taxonomists for standard genome sequencing and annotation.</title>
        <authorList>
            <consortium name="The Broad Institute Genomics Platform"/>
            <consortium name="The Broad Institute Genome Sequencing Center for Infectious Disease"/>
            <person name="Wu L."/>
            <person name="Ma J."/>
        </authorList>
    </citation>
    <scope>NUCLEOTIDE SEQUENCE [LARGE SCALE GENOMIC DNA]</scope>
    <source>
        <strain evidence="4">JCM 9371</strain>
    </source>
</reference>
<feature type="chain" id="PRO_5047186804" description="Nuclear transport factor 2 family protein" evidence="2">
    <location>
        <begin position="23"/>
        <end position="166"/>
    </location>
</feature>
<sequence>MHHAVLVRSAAVLLAMAFPATACDDDSKDGGVFTPSPSASRPAAETPDPGGQDGIAGAQAALQAFLRGQAAGDAGVCRYVAPGGAFVKGPALRGNCPEGVKSTPHLLRPQEQQAMRSVVVHGGRLSGEEAVIPFSALHWTAGSMTASTLQPRFVLRRSEGTWQIVK</sequence>
<evidence type="ECO:0008006" key="5">
    <source>
        <dbReference type="Google" id="ProtNLM"/>
    </source>
</evidence>
<organism evidence="3 4">
    <name type="scientific">Actinomadura fibrosa</name>
    <dbReference type="NCBI Taxonomy" id="111802"/>
    <lineage>
        <taxon>Bacteria</taxon>
        <taxon>Bacillati</taxon>
        <taxon>Actinomycetota</taxon>
        <taxon>Actinomycetes</taxon>
        <taxon>Streptosporangiales</taxon>
        <taxon>Thermomonosporaceae</taxon>
        <taxon>Actinomadura</taxon>
    </lineage>
</organism>
<feature type="region of interest" description="Disordered" evidence="1">
    <location>
        <begin position="26"/>
        <end position="55"/>
    </location>
</feature>
<gene>
    <name evidence="3" type="ORF">ACFQZM_42625</name>
</gene>
<comment type="caution">
    <text evidence="3">The sequence shown here is derived from an EMBL/GenBank/DDBJ whole genome shotgun (WGS) entry which is preliminary data.</text>
</comment>
<evidence type="ECO:0000313" key="3">
    <source>
        <dbReference type="EMBL" id="MFD0691245.1"/>
    </source>
</evidence>
<dbReference type="EMBL" id="JBHTGP010000027">
    <property type="protein sequence ID" value="MFD0691245.1"/>
    <property type="molecule type" value="Genomic_DNA"/>
</dbReference>
<dbReference type="RefSeq" id="WP_131763593.1">
    <property type="nucleotide sequence ID" value="NZ_CAACUY010000361.1"/>
</dbReference>
<keyword evidence="2" id="KW-0732">Signal</keyword>
<keyword evidence="4" id="KW-1185">Reference proteome</keyword>
<feature type="signal peptide" evidence="2">
    <location>
        <begin position="1"/>
        <end position="22"/>
    </location>
</feature>
<evidence type="ECO:0000313" key="4">
    <source>
        <dbReference type="Proteomes" id="UP001597063"/>
    </source>
</evidence>
<name>A0ABW2Y308_9ACTN</name>
<accession>A0ABW2Y308</accession>
<proteinExistence type="predicted"/>
<evidence type="ECO:0000256" key="2">
    <source>
        <dbReference type="SAM" id="SignalP"/>
    </source>
</evidence>
<evidence type="ECO:0000256" key="1">
    <source>
        <dbReference type="SAM" id="MobiDB-lite"/>
    </source>
</evidence>